<dbReference type="GO" id="GO:0030667">
    <property type="term" value="C:secretory granule membrane"/>
    <property type="evidence" value="ECO:0007669"/>
    <property type="project" value="InterPro"/>
</dbReference>
<keyword evidence="2" id="KW-1185">Reference proteome</keyword>
<comment type="caution">
    <text evidence="1">The sequence shown here is derived from an EMBL/GenBank/DDBJ whole genome shotgun (WGS) entry which is preliminary data.</text>
</comment>
<feature type="non-terminal residue" evidence="1">
    <location>
        <position position="1"/>
    </location>
</feature>
<dbReference type="PANTHER" id="PTHR17503:SF0">
    <property type="entry name" value="SYNCOLLIN"/>
    <property type="match status" value="1"/>
</dbReference>
<organism evidence="1 2">
    <name type="scientific">Toxostoma redivivum</name>
    <name type="common">California thrasher</name>
    <dbReference type="NCBI Taxonomy" id="99882"/>
    <lineage>
        <taxon>Eukaryota</taxon>
        <taxon>Metazoa</taxon>
        <taxon>Chordata</taxon>
        <taxon>Craniata</taxon>
        <taxon>Vertebrata</taxon>
        <taxon>Euteleostomi</taxon>
        <taxon>Archelosauria</taxon>
        <taxon>Archosauria</taxon>
        <taxon>Dinosauria</taxon>
        <taxon>Saurischia</taxon>
        <taxon>Theropoda</taxon>
        <taxon>Coelurosauria</taxon>
        <taxon>Aves</taxon>
        <taxon>Neognathae</taxon>
        <taxon>Neoaves</taxon>
        <taxon>Telluraves</taxon>
        <taxon>Australaves</taxon>
        <taxon>Passeriformes</taxon>
        <taxon>Mimidae</taxon>
        <taxon>Toxostoma</taxon>
    </lineage>
</organism>
<reference evidence="1 2" key="1">
    <citation type="submission" date="2019-09" db="EMBL/GenBank/DDBJ databases">
        <title>Bird 10,000 Genomes (B10K) Project - Family phase.</title>
        <authorList>
            <person name="Zhang G."/>
        </authorList>
    </citation>
    <scope>NUCLEOTIDE SEQUENCE [LARGE SCALE GENOMIC DNA]</scope>
    <source>
        <strain evidence="1">B10K-DU-002-15</strain>
        <tissue evidence="1">Muscle</tissue>
    </source>
</reference>
<gene>
    <name evidence="1" type="primary">Sycn</name>
    <name evidence="1" type="ORF">TOXRED_R15712</name>
</gene>
<dbReference type="AlphaFoldDB" id="A0A7K5IQN0"/>
<dbReference type="GO" id="GO:0006887">
    <property type="term" value="P:exocytosis"/>
    <property type="evidence" value="ECO:0007669"/>
    <property type="project" value="InterPro"/>
</dbReference>
<dbReference type="Pfam" id="PF15138">
    <property type="entry name" value="Syncollin"/>
    <property type="match status" value="1"/>
</dbReference>
<dbReference type="PANTHER" id="PTHR17503">
    <property type="entry name" value="SYNCOLLIN"/>
    <property type="match status" value="1"/>
</dbReference>
<accession>A0A7K5IQN0</accession>
<proteinExistence type="predicted"/>
<dbReference type="InterPro" id="IPR028137">
    <property type="entry name" value="Syncollin"/>
</dbReference>
<sequence length="83" mass="9112">CPAPANLRPTNGTRLCALLYADNSAYYDQCCAGDVLEVLPDSDVPYMPWAWSGRASSLVVGTRCELTVWSRRGKNGNKRTFNA</sequence>
<dbReference type="Proteomes" id="UP000523146">
    <property type="component" value="Unassembled WGS sequence"/>
</dbReference>
<evidence type="ECO:0000313" key="2">
    <source>
        <dbReference type="Proteomes" id="UP000523146"/>
    </source>
</evidence>
<dbReference type="EMBL" id="VXBI01004392">
    <property type="protein sequence ID" value="NWS83332.1"/>
    <property type="molecule type" value="Genomic_DNA"/>
</dbReference>
<protein>
    <submittedName>
        <fullName evidence="1">SYCN protein</fullName>
    </submittedName>
</protein>
<evidence type="ECO:0000313" key="1">
    <source>
        <dbReference type="EMBL" id="NWS83332.1"/>
    </source>
</evidence>
<feature type="non-terminal residue" evidence="1">
    <location>
        <position position="83"/>
    </location>
</feature>
<name>A0A7K5IQN0_TOXRE</name>